<accession>A0A4V1Q3S6</accession>
<proteinExistence type="predicted"/>
<dbReference type="STRING" id="2316362.A0A4V1Q3S6"/>
<name>A0A4V1Q3S6_9AGAR</name>
<dbReference type="EMBL" id="SDEE01000191">
    <property type="protein sequence ID" value="RXW19618.1"/>
    <property type="molecule type" value="Genomic_DNA"/>
</dbReference>
<evidence type="ECO:0000256" key="1">
    <source>
        <dbReference type="SAM" id="MobiDB-lite"/>
    </source>
</evidence>
<dbReference type="AlphaFoldDB" id="A0A4V1Q3S6"/>
<comment type="caution">
    <text evidence="2">The sequence shown here is derived from an EMBL/GenBank/DDBJ whole genome shotgun (WGS) entry which is preliminary data.</text>
</comment>
<feature type="region of interest" description="Disordered" evidence="1">
    <location>
        <begin position="1"/>
        <end position="45"/>
    </location>
</feature>
<keyword evidence="3" id="KW-1185">Reference proteome</keyword>
<dbReference type="Proteomes" id="UP000290288">
    <property type="component" value="Unassembled WGS sequence"/>
</dbReference>
<reference evidence="2 3" key="1">
    <citation type="submission" date="2019-01" db="EMBL/GenBank/DDBJ databases">
        <title>Draft genome sequence of Psathyrella aberdarensis IHI B618.</title>
        <authorList>
            <person name="Buettner E."/>
            <person name="Kellner H."/>
        </authorList>
    </citation>
    <scope>NUCLEOTIDE SEQUENCE [LARGE SCALE GENOMIC DNA]</scope>
    <source>
        <strain evidence="2 3">IHI B618</strain>
    </source>
</reference>
<feature type="compositionally biased region" description="Gly residues" evidence="1">
    <location>
        <begin position="22"/>
        <end position="41"/>
    </location>
</feature>
<evidence type="ECO:0000313" key="2">
    <source>
        <dbReference type="EMBL" id="RXW19618.1"/>
    </source>
</evidence>
<gene>
    <name evidence="2" type="ORF">EST38_g6228</name>
</gene>
<evidence type="ECO:0000313" key="3">
    <source>
        <dbReference type="Proteomes" id="UP000290288"/>
    </source>
</evidence>
<protein>
    <submittedName>
        <fullName evidence="2">Uncharacterized protein</fullName>
    </submittedName>
</protein>
<dbReference type="OrthoDB" id="3365917at2759"/>
<sequence length="257" mass="26454">MFVPFISEPSVERRKLWRRKGGGGGGRGGGGGGGRTTGGGTRDNVYGSTAYGSGYPGTTGRGVAGRGFPFFFWPVAFVGAGSYGGVHHYQNSEYGRADNSTRPGGAQVTATFTSSSQGTTFRILSDNTTVVSLVESIQGNCSSSLQSTDISPSPYVGADQGPPLPEQVIQYYRASSVALSLDGYNNSAVFTEDDNAADTPIPTNIDTTLLTCMNATIGNEVPLVESGAASLSPGSGIHSNVGLLGIAGMVWLLSSMV</sequence>
<organism evidence="2 3">
    <name type="scientific">Candolleomyces aberdarensis</name>
    <dbReference type="NCBI Taxonomy" id="2316362"/>
    <lineage>
        <taxon>Eukaryota</taxon>
        <taxon>Fungi</taxon>
        <taxon>Dikarya</taxon>
        <taxon>Basidiomycota</taxon>
        <taxon>Agaricomycotina</taxon>
        <taxon>Agaricomycetes</taxon>
        <taxon>Agaricomycetidae</taxon>
        <taxon>Agaricales</taxon>
        <taxon>Agaricineae</taxon>
        <taxon>Psathyrellaceae</taxon>
        <taxon>Candolleomyces</taxon>
    </lineage>
</organism>